<keyword evidence="3" id="KW-1185">Reference proteome</keyword>
<name>A0A9W9FU26_9EURO</name>
<dbReference type="EMBL" id="JAPMSZ010000004">
    <property type="protein sequence ID" value="KAJ5106100.1"/>
    <property type="molecule type" value="Genomic_DNA"/>
</dbReference>
<gene>
    <name evidence="2" type="ORF">NUU61_003447</name>
</gene>
<feature type="region of interest" description="Disordered" evidence="1">
    <location>
        <begin position="199"/>
        <end position="230"/>
    </location>
</feature>
<evidence type="ECO:0000256" key="1">
    <source>
        <dbReference type="SAM" id="MobiDB-lite"/>
    </source>
</evidence>
<dbReference type="OrthoDB" id="427518at2759"/>
<accession>A0A9W9FU26</accession>
<dbReference type="AlphaFoldDB" id="A0A9W9FU26"/>
<feature type="compositionally biased region" description="Polar residues" evidence="1">
    <location>
        <begin position="216"/>
        <end position="225"/>
    </location>
</feature>
<sequence length="361" mass="40201">MSTASIKDHANTMLNLLDMERGPQQEAWSLSRFVNLSSAFEHPLTGFSLVLFQALLNAKEDPKYNSIWSATWGLVFFGTSHRGAKAVELGKIASRVARFVSKGNASNDLLDCLEHNSLFTRQMTDRFWHHLEDYRVVSFIEGKAMQLGGTGPVSLVVDEESAVMCKVGSRGPMYRLIKGNTKQLVDQALLSEQGFIPRPTLHPAAGSSPPPLPPRTHSNSSTPYQGQGRMPPAVQRVIGTIFTQLDNDPRSIRAAELKDRVRWDEARTLAYEIFQEHLGTLGADHFSTLSVGYNLAEVELESNYLGEADEWCQWVSDNAQRVFGSKHALAMKTEILMAEILCQQSIKRPSRSVPSCWHASK</sequence>
<dbReference type="Proteomes" id="UP001141434">
    <property type="component" value="Unassembled WGS sequence"/>
</dbReference>
<reference evidence="2" key="1">
    <citation type="submission" date="2022-11" db="EMBL/GenBank/DDBJ databases">
        <authorList>
            <person name="Petersen C."/>
        </authorList>
    </citation>
    <scope>NUCLEOTIDE SEQUENCE</scope>
    <source>
        <strain evidence="2">IBT 34128</strain>
    </source>
</reference>
<dbReference type="Gene3D" id="1.25.40.10">
    <property type="entry name" value="Tetratricopeptide repeat domain"/>
    <property type="match status" value="1"/>
</dbReference>
<comment type="caution">
    <text evidence="2">The sequence shown here is derived from an EMBL/GenBank/DDBJ whole genome shotgun (WGS) entry which is preliminary data.</text>
</comment>
<evidence type="ECO:0000313" key="2">
    <source>
        <dbReference type="EMBL" id="KAJ5106100.1"/>
    </source>
</evidence>
<dbReference type="RefSeq" id="XP_056515096.1">
    <property type="nucleotide sequence ID" value="XM_056654029.1"/>
</dbReference>
<reference evidence="2" key="2">
    <citation type="journal article" date="2023" name="IMA Fungus">
        <title>Comparative genomic study of the Penicillium genus elucidates a diverse pangenome and 15 lateral gene transfer events.</title>
        <authorList>
            <person name="Petersen C."/>
            <person name="Sorensen T."/>
            <person name="Nielsen M.R."/>
            <person name="Sondergaard T.E."/>
            <person name="Sorensen J.L."/>
            <person name="Fitzpatrick D.A."/>
            <person name="Frisvad J.C."/>
            <person name="Nielsen K.L."/>
        </authorList>
    </citation>
    <scope>NUCLEOTIDE SEQUENCE</scope>
    <source>
        <strain evidence="2">IBT 34128</strain>
    </source>
</reference>
<dbReference type="GeneID" id="81393197"/>
<evidence type="ECO:0000313" key="3">
    <source>
        <dbReference type="Proteomes" id="UP001141434"/>
    </source>
</evidence>
<organism evidence="2 3">
    <name type="scientific">Penicillium alfredii</name>
    <dbReference type="NCBI Taxonomy" id="1506179"/>
    <lineage>
        <taxon>Eukaryota</taxon>
        <taxon>Fungi</taxon>
        <taxon>Dikarya</taxon>
        <taxon>Ascomycota</taxon>
        <taxon>Pezizomycotina</taxon>
        <taxon>Eurotiomycetes</taxon>
        <taxon>Eurotiomycetidae</taxon>
        <taxon>Eurotiales</taxon>
        <taxon>Aspergillaceae</taxon>
        <taxon>Penicillium</taxon>
    </lineage>
</organism>
<dbReference type="InterPro" id="IPR011990">
    <property type="entry name" value="TPR-like_helical_dom_sf"/>
</dbReference>
<protein>
    <submittedName>
        <fullName evidence="2">Uncharacterized protein</fullName>
    </submittedName>
</protein>
<proteinExistence type="predicted"/>